<dbReference type="EMBL" id="JACBXQ010000002">
    <property type="protein sequence ID" value="MBG9985986.1"/>
    <property type="molecule type" value="Genomic_DNA"/>
</dbReference>
<evidence type="ECO:0000313" key="8">
    <source>
        <dbReference type="EMBL" id="MBG9985986.1"/>
    </source>
</evidence>
<sequence length="176" mass="20549">MHTILHYLRKNLLTDIKTFLSTLVIALLLQHFFITPCTVKGSSMENTLMDQQKIMISRHFEIDHFDIVVLQAPDRKNKKYIKRVIGLPGDRLRYQNNQLYLNDQLITENYLSPDPSISYTKDFNLTNTIPEGYYFVLGDHRTKSWDSRNYGLVSQEAILGEAVFSFYPLNKISILE</sequence>
<name>A0ABS0LPA9_9LACT</name>
<keyword evidence="6" id="KW-0645">Protease</keyword>
<protein>
    <recommendedName>
        <fullName evidence="4 6">Signal peptidase I</fullName>
        <ecNumber evidence="4 6">3.4.21.89</ecNumber>
    </recommendedName>
</protein>
<dbReference type="SUPFAM" id="SSF51306">
    <property type="entry name" value="LexA/Signal peptidase"/>
    <property type="match status" value="1"/>
</dbReference>
<dbReference type="InterPro" id="IPR019758">
    <property type="entry name" value="Pept_S26A_signal_pept_1_CS"/>
</dbReference>
<dbReference type="CDD" id="cd06530">
    <property type="entry name" value="S26_SPase_I"/>
    <property type="match status" value="1"/>
</dbReference>
<keyword evidence="5 6" id="KW-0378">Hydrolase</keyword>
<comment type="similarity">
    <text evidence="3 6">Belongs to the peptidase S26 family.</text>
</comment>
<dbReference type="InterPro" id="IPR019757">
    <property type="entry name" value="Pept_S26A_signal_pept_1_Lys-AS"/>
</dbReference>
<evidence type="ECO:0000256" key="3">
    <source>
        <dbReference type="ARBA" id="ARBA00009370"/>
    </source>
</evidence>
<dbReference type="PROSITE" id="PS00760">
    <property type="entry name" value="SPASE_I_2"/>
    <property type="match status" value="1"/>
</dbReference>
<dbReference type="InterPro" id="IPR036286">
    <property type="entry name" value="LexA/Signal_pep-like_sf"/>
</dbReference>
<dbReference type="PANTHER" id="PTHR43390:SF1">
    <property type="entry name" value="CHLOROPLAST PROCESSING PEPTIDASE"/>
    <property type="match status" value="1"/>
</dbReference>
<evidence type="ECO:0000259" key="7">
    <source>
        <dbReference type="Pfam" id="PF10502"/>
    </source>
</evidence>
<organism evidence="8 9">
    <name type="scientific">Facklamia lactis</name>
    <dbReference type="NCBI Taxonomy" id="2749967"/>
    <lineage>
        <taxon>Bacteria</taxon>
        <taxon>Bacillati</taxon>
        <taxon>Bacillota</taxon>
        <taxon>Bacilli</taxon>
        <taxon>Lactobacillales</taxon>
        <taxon>Aerococcaceae</taxon>
        <taxon>Facklamia</taxon>
    </lineage>
</organism>
<proteinExistence type="inferred from homology"/>
<accession>A0ABS0LPA9</accession>
<dbReference type="InterPro" id="IPR000223">
    <property type="entry name" value="Pept_S26A_signal_pept_1"/>
</dbReference>
<evidence type="ECO:0000256" key="2">
    <source>
        <dbReference type="ARBA" id="ARBA00004401"/>
    </source>
</evidence>
<keyword evidence="9" id="KW-1185">Reference proteome</keyword>
<reference evidence="8 9" key="1">
    <citation type="submission" date="2020-07" db="EMBL/GenBank/DDBJ databases">
        <title>Facklamia lactis sp. nov., isolated from raw milk.</title>
        <authorList>
            <person name="Doll E.V."/>
            <person name="Huptas C."/>
            <person name="Staib L."/>
            <person name="Wenning M."/>
            <person name="Scherer S."/>
        </authorList>
    </citation>
    <scope>NUCLEOTIDE SEQUENCE [LARGE SCALE GENOMIC DNA]</scope>
    <source>
        <strain evidence="8 9">DSM 111018</strain>
    </source>
</reference>
<comment type="subcellular location">
    <subcellularLocation>
        <location evidence="2">Cell membrane</location>
        <topology evidence="2">Single-pass type II membrane protein</topology>
    </subcellularLocation>
    <subcellularLocation>
        <location evidence="6">Membrane</location>
        <topology evidence="6">Single-pass type II membrane protein</topology>
    </subcellularLocation>
</comment>
<dbReference type="Proteomes" id="UP000721415">
    <property type="component" value="Unassembled WGS sequence"/>
</dbReference>
<feature type="domain" description="Peptidase S26" evidence="7">
    <location>
        <begin position="16"/>
        <end position="167"/>
    </location>
</feature>
<evidence type="ECO:0000256" key="6">
    <source>
        <dbReference type="RuleBase" id="RU362042"/>
    </source>
</evidence>
<evidence type="ECO:0000256" key="5">
    <source>
        <dbReference type="ARBA" id="ARBA00022801"/>
    </source>
</evidence>
<evidence type="ECO:0000313" key="9">
    <source>
        <dbReference type="Proteomes" id="UP000721415"/>
    </source>
</evidence>
<evidence type="ECO:0000256" key="4">
    <source>
        <dbReference type="ARBA" id="ARBA00013208"/>
    </source>
</evidence>
<comment type="catalytic activity">
    <reaction evidence="1 6">
        <text>Cleavage of hydrophobic, N-terminal signal or leader sequences from secreted and periplasmic proteins.</text>
        <dbReference type="EC" id="3.4.21.89"/>
    </reaction>
</comment>
<dbReference type="PANTHER" id="PTHR43390">
    <property type="entry name" value="SIGNAL PEPTIDASE I"/>
    <property type="match status" value="1"/>
</dbReference>
<dbReference type="RefSeq" id="WP_197114910.1">
    <property type="nucleotide sequence ID" value="NZ_JACBXQ010000002.1"/>
</dbReference>
<dbReference type="GO" id="GO:0009003">
    <property type="term" value="F:signal peptidase activity"/>
    <property type="evidence" value="ECO:0007669"/>
    <property type="project" value="UniProtKB-EC"/>
</dbReference>
<dbReference type="Pfam" id="PF10502">
    <property type="entry name" value="Peptidase_S26"/>
    <property type="match status" value="1"/>
</dbReference>
<dbReference type="PROSITE" id="PS00761">
    <property type="entry name" value="SPASE_I_3"/>
    <property type="match status" value="1"/>
</dbReference>
<evidence type="ECO:0000256" key="1">
    <source>
        <dbReference type="ARBA" id="ARBA00000677"/>
    </source>
</evidence>
<dbReference type="PRINTS" id="PR00727">
    <property type="entry name" value="LEADERPTASE"/>
</dbReference>
<dbReference type="InterPro" id="IPR019533">
    <property type="entry name" value="Peptidase_S26"/>
</dbReference>
<dbReference type="EC" id="3.4.21.89" evidence="4 6"/>
<gene>
    <name evidence="8" type="primary">lepB</name>
    <name evidence="8" type="ORF">HZY91_03645</name>
</gene>
<dbReference type="Gene3D" id="2.10.109.10">
    <property type="entry name" value="Umud Fragment, subunit A"/>
    <property type="match status" value="1"/>
</dbReference>
<dbReference type="NCBIfam" id="TIGR02227">
    <property type="entry name" value="sigpep_I_bact"/>
    <property type="match status" value="1"/>
</dbReference>
<comment type="caution">
    <text evidence="8">The sequence shown here is derived from an EMBL/GenBank/DDBJ whole genome shotgun (WGS) entry which is preliminary data.</text>
</comment>